<dbReference type="Proteomes" id="UP000660611">
    <property type="component" value="Unassembled WGS sequence"/>
</dbReference>
<evidence type="ECO:0000313" key="2">
    <source>
        <dbReference type="Proteomes" id="UP000660611"/>
    </source>
</evidence>
<dbReference type="AlphaFoldDB" id="A0A919UE55"/>
<comment type="caution">
    <text evidence="1">The sequence shown here is derived from an EMBL/GenBank/DDBJ whole genome shotgun (WGS) entry which is preliminary data.</text>
</comment>
<evidence type="ECO:0000313" key="1">
    <source>
        <dbReference type="EMBL" id="GIG48686.1"/>
    </source>
</evidence>
<reference evidence="1" key="1">
    <citation type="submission" date="2021-01" db="EMBL/GenBank/DDBJ databases">
        <title>Whole genome shotgun sequence of Dactylosporangium siamense NBRC 106093.</title>
        <authorList>
            <person name="Komaki H."/>
            <person name="Tamura T."/>
        </authorList>
    </citation>
    <scope>NUCLEOTIDE SEQUENCE</scope>
    <source>
        <strain evidence="1">NBRC 106093</strain>
    </source>
</reference>
<proteinExistence type="predicted"/>
<sequence length="476" mass="50998">MTAFTPQDPVLHLLRRATYGPNPAAEAEIRDIGAAAWLNRQLAPATIDDSACDALLTRYPLIGLDIAGIRAKVKAGTLKFGAWDAMQQLGSAAVARAAWSKRQLLEVMVDVWSNHLNVTCPYGEVWDSRTAYDGLIRKHALGRFADLLKATATAPAMLSYLDNRSSTRAKPNENYARELMELHTVGLIYTEADVKDAARLLTGLTVDKTTGLYKFDATQHATGAVTVLGWRHDNATAGGGEAAALAFVEMLAQHPATAERIARKLCVRFVSDDPPAALVSRLQQVYVQQKSAIGPVLRALFTSPEFAAAIGAKVRTPFEDLAATVRILGLQPEATGTDGVRGLYNYLVDAGHAPMRWAPPNGYPDVAAAWTAPSSLLVRWNAHLNLAAGWYPKPLVRPASMLASLVPSLPATHGAFIDALATRLVGMPLQPVHSAALLGFVGKTAASPLKATDAAVTGRLPHLIALILDSPYFLAR</sequence>
<dbReference type="Pfam" id="PF08811">
    <property type="entry name" value="DUF1800"/>
    <property type="match status" value="1"/>
</dbReference>
<protein>
    <recommendedName>
        <fullName evidence="3">DUF1800 domain-containing protein</fullName>
    </recommendedName>
</protein>
<organism evidence="1 2">
    <name type="scientific">Dactylosporangium siamense</name>
    <dbReference type="NCBI Taxonomy" id="685454"/>
    <lineage>
        <taxon>Bacteria</taxon>
        <taxon>Bacillati</taxon>
        <taxon>Actinomycetota</taxon>
        <taxon>Actinomycetes</taxon>
        <taxon>Micromonosporales</taxon>
        <taxon>Micromonosporaceae</taxon>
        <taxon>Dactylosporangium</taxon>
    </lineage>
</organism>
<dbReference type="InterPro" id="IPR014917">
    <property type="entry name" value="DUF1800"/>
</dbReference>
<evidence type="ECO:0008006" key="3">
    <source>
        <dbReference type="Google" id="ProtNLM"/>
    </source>
</evidence>
<name>A0A919UE55_9ACTN</name>
<dbReference type="EMBL" id="BONQ01000107">
    <property type="protein sequence ID" value="GIG48686.1"/>
    <property type="molecule type" value="Genomic_DNA"/>
</dbReference>
<keyword evidence="2" id="KW-1185">Reference proteome</keyword>
<dbReference type="RefSeq" id="WP_203850383.1">
    <property type="nucleotide sequence ID" value="NZ_BAAAVW010000023.1"/>
</dbReference>
<gene>
    <name evidence="1" type="ORF">Dsi01nite_067270</name>
</gene>
<accession>A0A919UE55</accession>